<name>A0ABC8SE05_9AQUA</name>
<dbReference type="InterPro" id="IPR044730">
    <property type="entry name" value="RNase_H-like_dom_plant"/>
</dbReference>
<dbReference type="Pfam" id="PF13456">
    <property type="entry name" value="RVT_3"/>
    <property type="match status" value="1"/>
</dbReference>
<dbReference type="CDD" id="cd06222">
    <property type="entry name" value="RNase_H_like"/>
    <property type="match status" value="1"/>
</dbReference>
<keyword evidence="3" id="KW-1185">Reference proteome</keyword>
<sequence length="252" mass="27666">MKQFDKVLTVAMPISMKMKKLQSEVWDDGPYDANHRFVDSPRIPKSSISANSSFPTPASSPLNFSGYQNLLNIYLEGPLVDLPEYYQLYQAYFGKKPITASPDGEARKAAKPTEASISLEFLQGKNYGCHSQPNLPPKNPGHIPSLHLLENSHSGGLKLNIGSTVKSGKIPNTAAIGLLRNEDGMWITGFIGNLGTCPILTTELWPIRTGLTMAWEMRPHNIIMEADSEAAIQCIRSTNSDPHPAESIINDC</sequence>
<evidence type="ECO:0000259" key="1">
    <source>
        <dbReference type="Pfam" id="PF13456"/>
    </source>
</evidence>
<gene>
    <name evidence="2" type="ORF">ILEXP_LOCUS20961</name>
</gene>
<dbReference type="PANTHER" id="PTHR47723">
    <property type="entry name" value="OS05G0353850 PROTEIN"/>
    <property type="match status" value="1"/>
</dbReference>
<feature type="domain" description="RNase H type-1" evidence="1">
    <location>
        <begin position="171"/>
        <end position="249"/>
    </location>
</feature>
<dbReference type="InterPro" id="IPR053151">
    <property type="entry name" value="RNase_H-like"/>
</dbReference>
<proteinExistence type="predicted"/>
<dbReference type="AlphaFoldDB" id="A0ABC8SE05"/>
<evidence type="ECO:0000313" key="3">
    <source>
        <dbReference type="Proteomes" id="UP001642360"/>
    </source>
</evidence>
<comment type="caution">
    <text evidence="2">The sequence shown here is derived from an EMBL/GenBank/DDBJ whole genome shotgun (WGS) entry which is preliminary data.</text>
</comment>
<protein>
    <recommendedName>
        <fullName evidence="1">RNase H type-1 domain-containing protein</fullName>
    </recommendedName>
</protein>
<reference evidence="2 3" key="1">
    <citation type="submission" date="2024-02" db="EMBL/GenBank/DDBJ databases">
        <authorList>
            <person name="Vignale AGUSTIN F."/>
            <person name="Sosa J E."/>
            <person name="Modenutti C."/>
        </authorList>
    </citation>
    <scope>NUCLEOTIDE SEQUENCE [LARGE SCALE GENOMIC DNA]</scope>
</reference>
<dbReference type="PANTHER" id="PTHR47723:SF19">
    <property type="entry name" value="POLYNUCLEOTIDYL TRANSFERASE, RIBONUCLEASE H-LIKE SUPERFAMILY PROTEIN"/>
    <property type="match status" value="1"/>
</dbReference>
<dbReference type="EMBL" id="CAUOFW020002289">
    <property type="protein sequence ID" value="CAK9152727.1"/>
    <property type="molecule type" value="Genomic_DNA"/>
</dbReference>
<dbReference type="Proteomes" id="UP001642360">
    <property type="component" value="Unassembled WGS sequence"/>
</dbReference>
<organism evidence="2 3">
    <name type="scientific">Ilex paraguariensis</name>
    <name type="common">yerba mate</name>
    <dbReference type="NCBI Taxonomy" id="185542"/>
    <lineage>
        <taxon>Eukaryota</taxon>
        <taxon>Viridiplantae</taxon>
        <taxon>Streptophyta</taxon>
        <taxon>Embryophyta</taxon>
        <taxon>Tracheophyta</taxon>
        <taxon>Spermatophyta</taxon>
        <taxon>Magnoliopsida</taxon>
        <taxon>eudicotyledons</taxon>
        <taxon>Gunneridae</taxon>
        <taxon>Pentapetalae</taxon>
        <taxon>asterids</taxon>
        <taxon>campanulids</taxon>
        <taxon>Aquifoliales</taxon>
        <taxon>Aquifoliaceae</taxon>
        <taxon>Ilex</taxon>
    </lineage>
</organism>
<dbReference type="InterPro" id="IPR002156">
    <property type="entry name" value="RNaseH_domain"/>
</dbReference>
<accession>A0ABC8SE05</accession>
<evidence type="ECO:0000313" key="2">
    <source>
        <dbReference type="EMBL" id="CAK9152727.1"/>
    </source>
</evidence>